<keyword evidence="1" id="KW-0812">Transmembrane</keyword>
<feature type="transmembrane region" description="Helical" evidence="1">
    <location>
        <begin position="36"/>
        <end position="57"/>
    </location>
</feature>
<comment type="caution">
    <text evidence="2">The sequence shown here is derived from an EMBL/GenBank/DDBJ whole genome shotgun (WGS) entry which is preliminary data.</text>
</comment>
<sequence length="347" mass="38078">MVWLSKAAYWAWGVAAVATVAAGWHIWGITDTPERPFFWVITVLDLLVAVTALGVGLQWPRYAVFDAEGIVLHRKRIRYEAITELRLGDVSAKPFWLAAWLPTSLLGGLIVALIPADTFDRQVVEIGTENRRARLRWRGNVPHDDFVAAVRESRPDLEITYGVDRRTVAVDFTPRLSIGGGLLVAGLAAWVLFAGVLSVQLFDRSTVDGPYPSAATSNVLRSVTADLKGYAPLPGVPAEYKEWRCDRNNYAFLGPSPDVIDLHMKLVAEDMPRAMADAYEAKLRSDTGMASFDYLHRIDDPVTDVEIDIPEVKGLYVEISTGCVSRADLGPLRDDLTKMAAALGAAG</sequence>
<protein>
    <submittedName>
        <fullName evidence="2">Uncharacterized protein</fullName>
    </submittedName>
</protein>
<keyword evidence="1" id="KW-1133">Transmembrane helix</keyword>
<keyword evidence="3" id="KW-1185">Reference proteome</keyword>
<dbReference type="EMBL" id="SLWS01000008">
    <property type="protein sequence ID" value="TCO54843.1"/>
    <property type="molecule type" value="Genomic_DNA"/>
</dbReference>
<dbReference type="AlphaFoldDB" id="A0A4R2J703"/>
<name>A0A4R2J703_9PSEU</name>
<accession>A0A4R2J703</accession>
<feature type="transmembrane region" description="Helical" evidence="1">
    <location>
        <begin position="7"/>
        <end position="30"/>
    </location>
</feature>
<organism evidence="2 3">
    <name type="scientific">Actinocrispum wychmicini</name>
    <dbReference type="NCBI Taxonomy" id="1213861"/>
    <lineage>
        <taxon>Bacteria</taxon>
        <taxon>Bacillati</taxon>
        <taxon>Actinomycetota</taxon>
        <taxon>Actinomycetes</taxon>
        <taxon>Pseudonocardiales</taxon>
        <taxon>Pseudonocardiaceae</taxon>
        <taxon>Actinocrispum</taxon>
    </lineage>
</organism>
<dbReference type="Proteomes" id="UP000295680">
    <property type="component" value="Unassembled WGS sequence"/>
</dbReference>
<keyword evidence="1" id="KW-0472">Membrane</keyword>
<feature type="transmembrane region" description="Helical" evidence="1">
    <location>
        <begin position="176"/>
        <end position="197"/>
    </location>
</feature>
<evidence type="ECO:0000313" key="2">
    <source>
        <dbReference type="EMBL" id="TCO54843.1"/>
    </source>
</evidence>
<reference evidence="2 3" key="1">
    <citation type="submission" date="2019-03" db="EMBL/GenBank/DDBJ databases">
        <title>Genomic Encyclopedia of Type Strains, Phase IV (KMG-IV): sequencing the most valuable type-strain genomes for metagenomic binning, comparative biology and taxonomic classification.</title>
        <authorList>
            <person name="Goeker M."/>
        </authorList>
    </citation>
    <scope>NUCLEOTIDE SEQUENCE [LARGE SCALE GENOMIC DNA]</scope>
    <source>
        <strain evidence="2 3">DSM 45934</strain>
    </source>
</reference>
<proteinExistence type="predicted"/>
<feature type="transmembrane region" description="Helical" evidence="1">
    <location>
        <begin position="95"/>
        <end position="114"/>
    </location>
</feature>
<gene>
    <name evidence="2" type="ORF">EV192_108131</name>
</gene>
<evidence type="ECO:0000256" key="1">
    <source>
        <dbReference type="SAM" id="Phobius"/>
    </source>
</evidence>
<evidence type="ECO:0000313" key="3">
    <source>
        <dbReference type="Proteomes" id="UP000295680"/>
    </source>
</evidence>